<name>V8C474_9HELI</name>
<dbReference type="eggNOG" id="COG1052">
    <property type="taxonomic scope" value="Bacteria"/>
</dbReference>
<dbReference type="InterPro" id="IPR029753">
    <property type="entry name" value="D-isomer_DH_CS"/>
</dbReference>
<accession>V8C474</accession>
<evidence type="ECO:0000259" key="6">
    <source>
        <dbReference type="Pfam" id="PF02826"/>
    </source>
</evidence>
<evidence type="ECO:0000256" key="1">
    <source>
        <dbReference type="ARBA" id="ARBA00005854"/>
    </source>
</evidence>
<evidence type="ECO:0000256" key="3">
    <source>
        <dbReference type="ARBA" id="ARBA00023027"/>
    </source>
</evidence>
<dbReference type="PANTHER" id="PTHR43761:SF1">
    <property type="entry name" value="D-ISOMER SPECIFIC 2-HYDROXYACID DEHYDROGENASE CATALYTIC DOMAIN-CONTAINING PROTEIN-RELATED"/>
    <property type="match status" value="1"/>
</dbReference>
<dbReference type="SUPFAM" id="SSF51735">
    <property type="entry name" value="NAD(P)-binding Rossmann-fold domains"/>
    <property type="match status" value="1"/>
</dbReference>
<dbReference type="Pfam" id="PF00389">
    <property type="entry name" value="2-Hacid_dh"/>
    <property type="match status" value="1"/>
</dbReference>
<feature type="domain" description="D-isomer specific 2-hydroxyacid dehydrogenase catalytic" evidence="5">
    <location>
        <begin position="27"/>
        <end position="320"/>
    </location>
</feature>
<comment type="similarity">
    <text evidence="1 4">Belongs to the D-isomer specific 2-hydroxyacid dehydrogenase family.</text>
</comment>
<evidence type="ECO:0000259" key="5">
    <source>
        <dbReference type="Pfam" id="PF00389"/>
    </source>
</evidence>
<reference evidence="7 8" key="1">
    <citation type="journal article" date="2014" name="Genome Announc.">
        <title>Draft genome sequences of six enterohepatic helicobacter species isolated from humans and one from rhesus macaques.</title>
        <authorList>
            <person name="Shen Z."/>
            <person name="Sheh A."/>
            <person name="Young S.K."/>
            <person name="Abouelliel A."/>
            <person name="Ward D.V."/>
            <person name="Earl A.M."/>
            <person name="Fox J.G."/>
        </authorList>
    </citation>
    <scope>NUCLEOTIDE SEQUENCE [LARGE SCALE GENOMIC DNA]</scope>
    <source>
        <strain evidence="7 8">MIT 99-5501</strain>
    </source>
</reference>
<dbReference type="Proteomes" id="UP000018731">
    <property type="component" value="Unassembled WGS sequence"/>
</dbReference>
<dbReference type="GO" id="GO:0016616">
    <property type="term" value="F:oxidoreductase activity, acting on the CH-OH group of donors, NAD or NADP as acceptor"/>
    <property type="evidence" value="ECO:0007669"/>
    <property type="project" value="InterPro"/>
</dbReference>
<dbReference type="NCBIfam" id="NF006263">
    <property type="entry name" value="PRK08410.1"/>
    <property type="match status" value="1"/>
</dbReference>
<feature type="domain" description="D-isomer specific 2-hydroxyacid dehydrogenase NAD-binding" evidence="6">
    <location>
        <begin position="109"/>
        <end position="295"/>
    </location>
</feature>
<dbReference type="Pfam" id="PF02826">
    <property type="entry name" value="2-Hacid_dh_C"/>
    <property type="match status" value="1"/>
</dbReference>
<dbReference type="HOGENOM" id="CLU_019796_1_3_7"/>
<keyword evidence="2 4" id="KW-0560">Oxidoreductase</keyword>
<dbReference type="SUPFAM" id="SSF52283">
    <property type="entry name" value="Formate/glycerate dehydrogenase catalytic domain-like"/>
    <property type="match status" value="1"/>
</dbReference>
<evidence type="ECO:0000313" key="7">
    <source>
        <dbReference type="EMBL" id="ETD22188.1"/>
    </source>
</evidence>
<sequence>MQNLTIINLDAKTLGGADLSELKSYGNYIEYPTTTYQQTCERAKQADIILTNKVVLDKSILESLPNLKLICVTATGTNIIDIDYAASRGIKVKNVAGYSTLSVAQHTLTLALDFLSQIHYYDSYVKSGAWCKSDIFTHLGIGRAGLAGKRWGIIGFGSIGQRVAHLVKAFDARVCYTSTSGKNDNPNAKRVELDELLKQCDIISIHAPLNPATKNLIDSSKLELLKSGAILLNLGRGGIVSEEAVAKALKNGADFYYGTDVLESEPMRENHPFLDSALISGGELSHRLLITPHIAWAYGDSLKELVALSIKNVIDFVKNGE</sequence>
<comment type="caution">
    <text evidence="7">The sequence shown here is derived from an EMBL/GenBank/DDBJ whole genome shotgun (WGS) entry which is preliminary data.</text>
</comment>
<dbReference type="InterPro" id="IPR006140">
    <property type="entry name" value="D-isomer_DH_NAD-bd"/>
</dbReference>
<protein>
    <submittedName>
        <fullName evidence="7">Uncharacterized protein</fullName>
    </submittedName>
</protein>
<proteinExistence type="inferred from homology"/>
<evidence type="ECO:0000313" key="8">
    <source>
        <dbReference type="Proteomes" id="UP000018731"/>
    </source>
</evidence>
<organism evidence="7 8">
    <name type="scientific">Helicobacter macacae MIT 99-5501</name>
    <dbReference type="NCBI Taxonomy" id="1357400"/>
    <lineage>
        <taxon>Bacteria</taxon>
        <taxon>Pseudomonadati</taxon>
        <taxon>Campylobacterota</taxon>
        <taxon>Epsilonproteobacteria</taxon>
        <taxon>Campylobacterales</taxon>
        <taxon>Helicobacteraceae</taxon>
        <taxon>Helicobacter</taxon>
    </lineage>
</organism>
<dbReference type="Gene3D" id="3.40.50.720">
    <property type="entry name" value="NAD(P)-binding Rossmann-like Domain"/>
    <property type="match status" value="2"/>
</dbReference>
<dbReference type="EMBL" id="AZJI01000010">
    <property type="protein sequence ID" value="ETD22188.1"/>
    <property type="molecule type" value="Genomic_DNA"/>
</dbReference>
<evidence type="ECO:0000256" key="2">
    <source>
        <dbReference type="ARBA" id="ARBA00023002"/>
    </source>
</evidence>
<dbReference type="STRING" id="1357400.HMPREF2086_01915"/>
<dbReference type="OrthoDB" id="9805416at2"/>
<dbReference type="AlphaFoldDB" id="V8C474"/>
<dbReference type="PATRIC" id="fig|1357400.3.peg.2599"/>
<dbReference type="InterPro" id="IPR006139">
    <property type="entry name" value="D-isomer_2_OHA_DH_cat_dom"/>
</dbReference>
<dbReference type="InterPro" id="IPR036291">
    <property type="entry name" value="NAD(P)-bd_dom_sf"/>
</dbReference>
<dbReference type="PANTHER" id="PTHR43761">
    <property type="entry name" value="D-ISOMER SPECIFIC 2-HYDROXYACID DEHYDROGENASE FAMILY PROTEIN (AFU_ORTHOLOGUE AFUA_1G13630)"/>
    <property type="match status" value="1"/>
</dbReference>
<gene>
    <name evidence="7" type="ORF">HMPREF2086_01915</name>
</gene>
<keyword evidence="8" id="KW-1185">Reference proteome</keyword>
<dbReference type="RefSeq" id="WP_023928750.1">
    <property type="nucleotide sequence ID" value="NZ_KI669456.1"/>
</dbReference>
<dbReference type="GO" id="GO:0051287">
    <property type="term" value="F:NAD binding"/>
    <property type="evidence" value="ECO:0007669"/>
    <property type="project" value="InterPro"/>
</dbReference>
<dbReference type="InterPro" id="IPR050418">
    <property type="entry name" value="D-iso_2-hydroxyacid_DH_PdxB"/>
</dbReference>
<keyword evidence="3" id="KW-0520">NAD</keyword>
<evidence type="ECO:0000256" key="4">
    <source>
        <dbReference type="RuleBase" id="RU003719"/>
    </source>
</evidence>
<dbReference type="PROSITE" id="PS00670">
    <property type="entry name" value="D_2_HYDROXYACID_DH_2"/>
    <property type="match status" value="1"/>
</dbReference>